<dbReference type="Proteomes" id="UP001434883">
    <property type="component" value="Unassembled WGS sequence"/>
</dbReference>
<dbReference type="Pfam" id="PF02257">
    <property type="entry name" value="RFX_DNA_binding"/>
    <property type="match status" value="1"/>
</dbReference>
<keyword evidence="1" id="KW-0238">DNA-binding</keyword>
<dbReference type="PANTHER" id="PTHR12619">
    <property type="entry name" value="RFX TRANSCRIPTION FACTOR FAMILY"/>
    <property type="match status" value="1"/>
</dbReference>
<sequence>MLFFPDCPGGACLFGPGAVRRWSRRCSVYHVCGVSTEGHIISCFTQMRTFMCPCMLTCFFFSSSRSNSFPFSDSPLYSQTPPTSSSAFYEATPSSESDITGSGTSQPVQWLLENYEGAEGVSLPRCTLYYHYILHCQEQKLEPVNAASFGKLISSSVIWCYASFVLCAVLYLICFNRIKPLQKTQGIANGTSGAGQQQVALSDISAQVQQYQQFLGEKQTPFV</sequence>
<dbReference type="InterPro" id="IPR039779">
    <property type="entry name" value="RFX-like"/>
</dbReference>
<evidence type="ECO:0000313" key="4">
    <source>
        <dbReference type="EMBL" id="MEQ2217148.1"/>
    </source>
</evidence>
<dbReference type="InterPro" id="IPR003150">
    <property type="entry name" value="DNA-bd_RFX"/>
</dbReference>
<keyword evidence="2" id="KW-0472">Membrane</keyword>
<feature type="domain" description="RFX-type winged-helix" evidence="3">
    <location>
        <begin position="107"/>
        <end position="223"/>
    </location>
</feature>
<organism evidence="4 5">
    <name type="scientific">Xenoophorus captivus</name>
    <dbReference type="NCBI Taxonomy" id="1517983"/>
    <lineage>
        <taxon>Eukaryota</taxon>
        <taxon>Metazoa</taxon>
        <taxon>Chordata</taxon>
        <taxon>Craniata</taxon>
        <taxon>Vertebrata</taxon>
        <taxon>Euteleostomi</taxon>
        <taxon>Actinopterygii</taxon>
        <taxon>Neopterygii</taxon>
        <taxon>Teleostei</taxon>
        <taxon>Neoteleostei</taxon>
        <taxon>Acanthomorphata</taxon>
        <taxon>Ovalentaria</taxon>
        <taxon>Atherinomorphae</taxon>
        <taxon>Cyprinodontiformes</taxon>
        <taxon>Goodeidae</taxon>
        <taxon>Xenoophorus</taxon>
    </lineage>
</organism>
<evidence type="ECO:0000313" key="5">
    <source>
        <dbReference type="Proteomes" id="UP001434883"/>
    </source>
</evidence>
<keyword evidence="2" id="KW-1133">Transmembrane helix</keyword>
<evidence type="ECO:0000256" key="1">
    <source>
        <dbReference type="ARBA" id="ARBA00023125"/>
    </source>
</evidence>
<comment type="caution">
    <text evidence="4">The sequence shown here is derived from an EMBL/GenBank/DDBJ whole genome shotgun (WGS) entry which is preliminary data.</text>
</comment>
<evidence type="ECO:0000259" key="3">
    <source>
        <dbReference type="PROSITE" id="PS51526"/>
    </source>
</evidence>
<dbReference type="InterPro" id="IPR036390">
    <property type="entry name" value="WH_DNA-bd_sf"/>
</dbReference>
<keyword evidence="2" id="KW-0812">Transmembrane</keyword>
<feature type="transmembrane region" description="Helical" evidence="2">
    <location>
        <begin position="156"/>
        <end position="175"/>
    </location>
</feature>
<keyword evidence="5" id="KW-1185">Reference proteome</keyword>
<dbReference type="InterPro" id="IPR036388">
    <property type="entry name" value="WH-like_DNA-bd_sf"/>
</dbReference>
<proteinExistence type="predicted"/>
<dbReference type="SUPFAM" id="SSF46785">
    <property type="entry name" value="Winged helix' DNA-binding domain"/>
    <property type="match status" value="1"/>
</dbReference>
<dbReference type="Gene3D" id="1.10.10.10">
    <property type="entry name" value="Winged helix-like DNA-binding domain superfamily/Winged helix DNA-binding domain"/>
    <property type="match status" value="1"/>
</dbReference>
<protein>
    <recommendedName>
        <fullName evidence="3">RFX-type winged-helix domain-containing protein</fullName>
    </recommendedName>
</protein>
<gene>
    <name evidence="4" type="ORF">XENOCAPTIV_024566</name>
</gene>
<accession>A0ABV0SBZ3</accession>
<evidence type="ECO:0000256" key="2">
    <source>
        <dbReference type="SAM" id="Phobius"/>
    </source>
</evidence>
<dbReference type="PROSITE" id="PS51526">
    <property type="entry name" value="RFX_DBD"/>
    <property type="match status" value="1"/>
</dbReference>
<dbReference type="PANTHER" id="PTHR12619:SF23">
    <property type="entry name" value="MHC CLASS II REGULATORY FACTOR RFX1"/>
    <property type="match status" value="1"/>
</dbReference>
<reference evidence="4 5" key="1">
    <citation type="submission" date="2021-06" db="EMBL/GenBank/DDBJ databases">
        <authorList>
            <person name="Palmer J.M."/>
        </authorList>
    </citation>
    <scope>NUCLEOTIDE SEQUENCE [LARGE SCALE GENOMIC DNA]</scope>
    <source>
        <strain evidence="4 5">XC_2019</strain>
        <tissue evidence="4">Muscle</tissue>
    </source>
</reference>
<name>A0ABV0SBZ3_9TELE</name>
<dbReference type="EMBL" id="JAHRIN010075678">
    <property type="protein sequence ID" value="MEQ2217148.1"/>
    <property type="molecule type" value="Genomic_DNA"/>
</dbReference>